<sequence>MNVDMLSPPSNSDDELSPPPGNQLVLIQQKKISPASTTHNNDQPAGPGSGGEEKGAGDGNGIQGGRNDSYSAAQHIADVINRSYTGGSSTDNSMGNQDPLPPPPPEVPMDVDEDIPPAPVNKAGTDANSMYRNRQTSSGSAPGSRQPSIALQKKKTAAMIKKRPAEEERQQSDPSKRKPASKKKKKTTAITEEEEEEEEEEEGEERQQSDPSKHKPASKKKTTAITEEEEEEERQQSIPSKRKPASKKKTTATTDISISGATSASKRRKTAGHAGTSAPSPAASVSSSSNAVKGKVKAANTAKVPKTSYERKTANLGSKLRKEKELQEGLEVDASTFTVPIIKSGTELDISKFKKGMGIMHVLCEEHRDADLVYAADQRHINTSHASQLANKQDLDPLNPEYSLQIMASRHVIDFTKLATQSGLSTYPMVVYHDKSIAAAANVPYEVHVADGCHRIHVCELLLGPIWHQYCMLKNRLKQNEQLDEEEKAKFDEVVSKVAARDQWIVTVYDLDQVANDKYRSATLLKLTVNGAAQQLLDNPATFWKKVLTFLRNPASPEDYEKTLRVAGNFCKNQKVIGELFDYHRFVVEAYVAITKNFECFFKSELEPKELHRLQRVCWEFVHKIWLGCWKTVLFIFDDSVPYKSTAEMENIRENRGTDAIAGQWCTQVQLAVEKYTFKTVLSEKWRPIANIIVSHFNDSFQNSLEKQFAWEAVETARAAISEWLEETKAAQPTQPQIQSMLTRLEYVLKTGNLIPQKCSVVQAQWPLLGPRFLRFINRELLYIEDGIELLCTFLVPGMRFVTKTRKRTSRKNNSNPDGGGNNSEEETDQNGDDREQQSGKKANQSGKKANQSSQKGKSKQQSSSEGVIDLDADLPQQMQVTKSGEEPVTDSIPYDCFTTAAQWSLQYFFRRIPSNTSDKWPTKGDSFVQASTVAETFHAIIVLVLANRTLLLSSDHNISKVIFSKNLKQKPAFSSNKETSSRLLLNTVEALHQWMVLCKKAHGASMSAPVHNLIHFQRVLQKPPKEVLDKIDPKNTIGMQIITLMEFLPFRFVQPKDYSNNKRNTLPSLCLWLLGELKGAKKIKSLFNSSPAIHQLYAQMQTIIHRSWDLDRFQFWLDQVIDTTATTATTTTPTIISMPPTDDYTAKRTQALHRNIKAGLQKIAGFEKFATHPQSGGIRAHIINPNGTTGKAIKNMLAPEVSDATFNLAEQWLFQMLTTGAHSFGVPEFDDDFGSNKWKKVRDDWFSASSIGTVHTATTSQVETFLSTPMDDIEQGLIGDVSEMESESGSGSESDGDGSDSSE</sequence>
<feature type="compositionally biased region" description="Polar residues" evidence="1">
    <location>
        <begin position="126"/>
        <end position="149"/>
    </location>
</feature>
<organism evidence="2 3">
    <name type="scientific">Moniliophthora roreri (strain MCA 2997)</name>
    <name type="common">Cocoa frosty pod rot fungus</name>
    <name type="synonym">Crinipellis roreri</name>
    <dbReference type="NCBI Taxonomy" id="1381753"/>
    <lineage>
        <taxon>Eukaryota</taxon>
        <taxon>Fungi</taxon>
        <taxon>Dikarya</taxon>
        <taxon>Basidiomycota</taxon>
        <taxon>Agaricomycotina</taxon>
        <taxon>Agaricomycetes</taxon>
        <taxon>Agaricomycetidae</taxon>
        <taxon>Agaricales</taxon>
        <taxon>Marasmiineae</taxon>
        <taxon>Marasmiaceae</taxon>
        <taxon>Moniliophthora</taxon>
    </lineage>
</organism>
<dbReference type="HOGENOM" id="CLU_261228_0_0_1"/>
<evidence type="ECO:0000313" key="3">
    <source>
        <dbReference type="Proteomes" id="UP000017559"/>
    </source>
</evidence>
<proteinExistence type="predicted"/>
<feature type="compositionally biased region" description="Polar residues" evidence="1">
    <location>
        <begin position="82"/>
        <end position="96"/>
    </location>
</feature>
<feature type="compositionally biased region" description="Acidic residues" evidence="1">
    <location>
        <begin position="191"/>
        <end position="204"/>
    </location>
</feature>
<feature type="compositionally biased region" description="Basic residues" evidence="1">
    <location>
        <begin position="152"/>
        <end position="162"/>
    </location>
</feature>
<feature type="compositionally biased region" description="Basic residues" evidence="1">
    <location>
        <begin position="177"/>
        <end position="187"/>
    </location>
</feature>
<name>V2WIH6_MONRO</name>
<feature type="compositionally biased region" description="Polar residues" evidence="1">
    <location>
        <begin position="30"/>
        <end position="43"/>
    </location>
</feature>
<feature type="region of interest" description="Disordered" evidence="1">
    <location>
        <begin position="1278"/>
        <end position="1304"/>
    </location>
</feature>
<dbReference type="EMBL" id="AWSO01000913">
    <property type="protein sequence ID" value="ESK86618.1"/>
    <property type="molecule type" value="Genomic_DNA"/>
</dbReference>
<protein>
    <submittedName>
        <fullName evidence="2">Uncharacterized protein</fullName>
    </submittedName>
</protein>
<feature type="region of interest" description="Disordered" evidence="1">
    <location>
        <begin position="806"/>
        <end position="867"/>
    </location>
</feature>
<evidence type="ECO:0000313" key="2">
    <source>
        <dbReference type="EMBL" id="ESK86618.1"/>
    </source>
</evidence>
<dbReference type="Proteomes" id="UP000017559">
    <property type="component" value="Unassembled WGS sequence"/>
</dbReference>
<reference evidence="2 3" key="1">
    <citation type="journal article" date="2014" name="BMC Genomics">
        <title>Genome and secretome analysis of the hemibiotrophic fungal pathogen, Moniliophthora roreri, which causes frosty pod rot disease of cacao: mechanisms of the biotrophic and necrotrophic phases.</title>
        <authorList>
            <person name="Meinhardt L.W."/>
            <person name="Costa G.G.L."/>
            <person name="Thomazella D.P.T."/>
            <person name="Teixeira P.J.P.L."/>
            <person name="Carazzolle M.F."/>
            <person name="Schuster S.C."/>
            <person name="Carlson J.E."/>
            <person name="Guiltinan M.J."/>
            <person name="Mieczkowski P."/>
            <person name="Farmer A."/>
            <person name="Ramaraj T."/>
            <person name="Crozier J."/>
            <person name="Davis R.E."/>
            <person name="Shao J."/>
            <person name="Melnick R.L."/>
            <person name="Pereira G.A.G."/>
            <person name="Bailey B.A."/>
        </authorList>
    </citation>
    <scope>NUCLEOTIDE SEQUENCE [LARGE SCALE GENOMIC DNA]</scope>
    <source>
        <strain evidence="2 3">MCA 2997</strain>
    </source>
</reference>
<dbReference type="KEGG" id="mrr:Moror_9733"/>
<comment type="caution">
    <text evidence="2">The sequence shown here is derived from an EMBL/GenBank/DDBJ whole genome shotgun (WGS) entry which is preliminary data.</text>
</comment>
<feature type="compositionally biased region" description="Basic residues" evidence="1">
    <location>
        <begin position="240"/>
        <end position="250"/>
    </location>
</feature>
<feature type="compositionally biased region" description="Acidic residues" evidence="1">
    <location>
        <begin position="1295"/>
        <end position="1304"/>
    </location>
</feature>
<feature type="region of interest" description="Disordered" evidence="1">
    <location>
        <begin position="1"/>
        <end position="306"/>
    </location>
</feature>
<feature type="compositionally biased region" description="Low complexity" evidence="1">
    <location>
        <begin position="844"/>
        <end position="865"/>
    </location>
</feature>
<keyword evidence="3" id="KW-1185">Reference proteome</keyword>
<accession>V2WIH6</accession>
<feature type="compositionally biased region" description="Basic and acidic residues" evidence="1">
    <location>
        <begin position="163"/>
        <end position="176"/>
    </location>
</feature>
<feature type="compositionally biased region" description="Low complexity" evidence="1">
    <location>
        <begin position="274"/>
        <end position="304"/>
    </location>
</feature>
<gene>
    <name evidence="2" type="ORF">Moror_9733</name>
</gene>
<evidence type="ECO:0000256" key="1">
    <source>
        <dbReference type="SAM" id="MobiDB-lite"/>
    </source>
</evidence>